<feature type="repeat" description="TPR" evidence="3">
    <location>
        <begin position="76"/>
        <end position="109"/>
    </location>
</feature>
<gene>
    <name evidence="4" type="ORF">HJG54_00340</name>
</gene>
<dbReference type="PANTHER" id="PTHR45586">
    <property type="entry name" value="TPR REPEAT-CONTAINING PROTEIN PA4667"/>
    <property type="match status" value="1"/>
</dbReference>
<dbReference type="RefSeq" id="WP_316432702.1">
    <property type="nucleotide sequence ID" value="NZ_CP053586.1"/>
</dbReference>
<evidence type="ECO:0000256" key="3">
    <source>
        <dbReference type="PROSITE-ProRule" id="PRU00339"/>
    </source>
</evidence>
<dbReference type="Gene3D" id="1.25.40.10">
    <property type="entry name" value="Tetratricopeptide repeat domain"/>
    <property type="match status" value="5"/>
</dbReference>
<evidence type="ECO:0000313" key="4">
    <source>
        <dbReference type="EMBL" id="WNZ21462.1"/>
    </source>
</evidence>
<proteinExistence type="predicted"/>
<protein>
    <submittedName>
        <fullName evidence="4">Tetratricopeptide repeat protein</fullName>
    </submittedName>
</protein>
<dbReference type="InterPro" id="IPR011990">
    <property type="entry name" value="TPR-like_helical_dom_sf"/>
</dbReference>
<dbReference type="EMBL" id="CP053586">
    <property type="protein sequence ID" value="WNZ21462.1"/>
    <property type="molecule type" value="Genomic_DNA"/>
</dbReference>
<organism evidence="4">
    <name type="scientific">Leptolyngbya sp. NK1-12</name>
    <dbReference type="NCBI Taxonomy" id="2547451"/>
    <lineage>
        <taxon>Bacteria</taxon>
        <taxon>Bacillati</taxon>
        <taxon>Cyanobacteriota</taxon>
        <taxon>Cyanophyceae</taxon>
        <taxon>Leptolyngbyales</taxon>
        <taxon>Leptolyngbyaceae</taxon>
        <taxon>Leptolyngbya group</taxon>
        <taxon>Leptolyngbya</taxon>
    </lineage>
</organism>
<evidence type="ECO:0000256" key="1">
    <source>
        <dbReference type="ARBA" id="ARBA00022737"/>
    </source>
</evidence>
<dbReference type="PANTHER" id="PTHR45586:SF14">
    <property type="entry name" value="TETRATRICOPEPTIDE TPR_2 REPEAT PROTEIN"/>
    <property type="match status" value="1"/>
</dbReference>
<feature type="repeat" description="TPR" evidence="3">
    <location>
        <begin position="42"/>
        <end position="75"/>
    </location>
</feature>
<dbReference type="SMART" id="SM00028">
    <property type="entry name" value="TPR"/>
    <property type="match status" value="7"/>
</dbReference>
<dbReference type="AlphaFoldDB" id="A0AA96WRV0"/>
<dbReference type="InterPro" id="IPR051012">
    <property type="entry name" value="CellSynth/LPSAsmb/PSIAsmb"/>
</dbReference>
<dbReference type="InterPro" id="IPR019734">
    <property type="entry name" value="TPR_rpt"/>
</dbReference>
<sequence length="762" mass="83882">MSQFSVGRFAMAASKARQALGLALVLAASLHVTITAGLAQARSAAAQEGYILLERGWVNDAIAAFRQALRTNPDAIDARLGLAIAYQRAGQDGEAWNAYQQVIAQEPNNSTALTAIGELASYRPEWQQTGITALTTLLTLQPNNQTARAQRALLYGYQGRFPEAIADYEAVLSSNPPAAVVLAAAQIYTYSGDVQTGLALFERYQASGAAIPNSAITAYALALRQTEQPDLAVQVLSERLERLSSSDPLATELRSALAVAYIANNQPQQAITSLEPLRNQPNAELPLARAFSAIGRQTEDEAMYREAIALYQQVLQQPSPAPGLLSEAADVLSEVPETRATALQLYQQVLAEQPQDRSVQIKARWMAYQLGELPRRRFQQEIQQLVQPLPSSAAEQQPLAQALIRINPPDPALLATYEALRSTNVAFLQFRIAQIQLSRGDIAAARSALAAYRQTVSGKADPAGELLLAEIERQEGKLEESANRYQDLAQRYANRATGKAALRGLAGIRLAQGRRADALKIYQQIQATYPDDRAIPLGVTAIAYEQGQISAAEATAVLNNWLAASSSEFPPELFLLVGALPADPGRESLYDTLLELEPNHIAVNRRWVQLWASRDPDRAQNRVNQLLAENPDRIEVYFVQGELAQALGDLERASQAYEGILAQQPDQIDAVAALAGVRFQQRRYAEAETLYRQVLAQRPDDADIQRVLAELKIVQDQPVAATQQLRQLQQEQPNASTEESLRRLQTQFLRRRGFQPEWERYR</sequence>
<dbReference type="PROSITE" id="PS50005">
    <property type="entry name" value="TPR"/>
    <property type="match status" value="3"/>
</dbReference>
<dbReference type="Pfam" id="PF14559">
    <property type="entry name" value="TPR_19"/>
    <property type="match status" value="3"/>
</dbReference>
<reference evidence="4" key="1">
    <citation type="submission" date="2020-05" db="EMBL/GenBank/DDBJ databases">
        <authorList>
            <person name="Zhu T."/>
            <person name="Keshari N."/>
            <person name="Lu X."/>
        </authorList>
    </citation>
    <scope>NUCLEOTIDE SEQUENCE</scope>
    <source>
        <strain evidence="4">NK1-12</strain>
    </source>
</reference>
<accession>A0AA96WRV0</accession>
<keyword evidence="2 3" id="KW-0802">TPR repeat</keyword>
<keyword evidence="1" id="KW-0677">Repeat</keyword>
<dbReference type="SUPFAM" id="SSF48452">
    <property type="entry name" value="TPR-like"/>
    <property type="match status" value="3"/>
</dbReference>
<dbReference type="Pfam" id="PF13432">
    <property type="entry name" value="TPR_16"/>
    <property type="match status" value="2"/>
</dbReference>
<feature type="repeat" description="TPR" evidence="3">
    <location>
        <begin position="634"/>
        <end position="667"/>
    </location>
</feature>
<name>A0AA96WRV0_9CYAN</name>
<evidence type="ECO:0000256" key="2">
    <source>
        <dbReference type="ARBA" id="ARBA00022803"/>
    </source>
</evidence>